<accession>A0A1X3D3G6</accession>
<dbReference type="AlphaFoldDB" id="A0A1X3D3G6"/>
<dbReference type="EMBL" id="MTAB01000065">
    <property type="protein sequence ID" value="OSI14305.1"/>
    <property type="molecule type" value="Genomic_DNA"/>
</dbReference>
<dbReference type="OrthoDB" id="10000384at2"/>
<reference evidence="2" key="1">
    <citation type="submission" date="2017-01" db="EMBL/GenBank/DDBJ databases">
        <authorList>
            <person name="Mah S.A."/>
            <person name="Swanson W.J."/>
            <person name="Moy G.W."/>
            <person name="Vacquier V.D."/>
        </authorList>
    </citation>
    <scope>NUCLEOTIDE SEQUENCE [LARGE SCALE GENOMIC DNA]</scope>
    <source>
        <strain evidence="2">124861</strain>
    </source>
</reference>
<feature type="non-terminal residue" evidence="1">
    <location>
        <position position="216"/>
    </location>
</feature>
<organism evidence="1 2">
    <name type="scientific">Neisseria dumasiana</name>
    <dbReference type="NCBI Taxonomy" id="1931275"/>
    <lineage>
        <taxon>Bacteria</taxon>
        <taxon>Pseudomonadati</taxon>
        <taxon>Pseudomonadota</taxon>
        <taxon>Betaproteobacteria</taxon>
        <taxon>Neisseriales</taxon>
        <taxon>Neisseriaceae</taxon>
        <taxon>Neisseria</taxon>
    </lineage>
</organism>
<evidence type="ECO:0000313" key="2">
    <source>
        <dbReference type="Proteomes" id="UP000193303"/>
    </source>
</evidence>
<dbReference type="RefSeq" id="WP_143779710.1">
    <property type="nucleotide sequence ID" value="NZ_MTAB01000065.1"/>
</dbReference>
<sequence length="216" mass="26105">MIFNDILKKFFYIYYNPRLVFIEINQKNLTVKYEKSAYRKYNLCFLNKYSKIKYYAYSLVDFLIEKTDIYDQYSDEDAEREGHFYRILSSFVMVFHIDVNQLYNKTCIDNKALALYQLSRNCVSPLNDKVRESYIFYLLYNAHLYSEQLDCLKFRKGVLFFNVNGKTYIPLKDMIKSIRLYKYQKHDNEFLSCIKNFYIEFINFLENGSDSPPLEG</sequence>
<dbReference type="Proteomes" id="UP000193303">
    <property type="component" value="Unassembled WGS sequence"/>
</dbReference>
<protein>
    <submittedName>
        <fullName evidence="1">Uncharacterized protein</fullName>
    </submittedName>
</protein>
<proteinExistence type="predicted"/>
<evidence type="ECO:0000313" key="1">
    <source>
        <dbReference type="EMBL" id="OSI14305.1"/>
    </source>
</evidence>
<comment type="caution">
    <text evidence="1">The sequence shown here is derived from an EMBL/GenBank/DDBJ whole genome shotgun (WGS) entry which is preliminary data.</text>
</comment>
<name>A0A1X3D3G6_9NEIS</name>
<gene>
    <name evidence="1" type="ORF">BV912_12595</name>
</gene>